<dbReference type="InterPro" id="IPR009057">
    <property type="entry name" value="Homeodomain-like_sf"/>
</dbReference>
<dbReference type="GO" id="GO:0003700">
    <property type="term" value="F:DNA-binding transcription factor activity"/>
    <property type="evidence" value="ECO:0007669"/>
    <property type="project" value="TreeGrafter"/>
</dbReference>
<dbReference type="InterPro" id="IPR036271">
    <property type="entry name" value="Tet_transcr_reg_TetR-rel_C_sf"/>
</dbReference>
<feature type="compositionally biased region" description="Basic and acidic residues" evidence="6">
    <location>
        <begin position="16"/>
        <end position="39"/>
    </location>
</feature>
<keyword evidence="4" id="KW-0804">Transcription</keyword>
<dbReference type="Proteomes" id="UP000244649">
    <property type="component" value="Unassembled WGS sequence"/>
</dbReference>
<dbReference type="GO" id="GO:0045892">
    <property type="term" value="P:negative regulation of DNA-templated transcription"/>
    <property type="evidence" value="ECO:0007669"/>
    <property type="project" value="InterPro"/>
</dbReference>
<dbReference type="InterPro" id="IPR003012">
    <property type="entry name" value="Tet_transcr_reg_TetR"/>
</dbReference>
<dbReference type="PANTHER" id="PTHR30055:SF234">
    <property type="entry name" value="HTH-TYPE TRANSCRIPTIONAL REGULATOR BETI"/>
    <property type="match status" value="1"/>
</dbReference>
<dbReference type="AlphaFoldDB" id="A0A2T7WK81"/>
<evidence type="ECO:0000256" key="2">
    <source>
        <dbReference type="ARBA" id="ARBA00023015"/>
    </source>
</evidence>
<keyword evidence="2" id="KW-0805">Transcription regulation</keyword>
<dbReference type="Pfam" id="PF02909">
    <property type="entry name" value="TetR_C_1"/>
    <property type="match status" value="1"/>
</dbReference>
<sequence>METSLCPRAARNIQRRFPERYGHRARDNDASTTRHERLTSPKHAAHRVAWSHPTERPRVPRPTQPKLSRDAIARAALALVDRDGSEGASIRRVADRLKVHPTSLYNHVPNLAALVEDVRAIVSSGIDSSFLREREWEEGLLLWARSYRDAFRLHPRAIPLLMGNRASAPLLMSQYEDFTVAAERVGWTSDDILPLLTAFESFILGSVLDGSGPAVIFDPTGQEQDVPRFAAAYAALDGHDEDDPVSTRAFELGLSLLIAGARPPASR</sequence>
<feature type="DNA-binding region" description="H-T-H motif" evidence="5">
    <location>
        <begin position="89"/>
        <end position="108"/>
    </location>
</feature>
<dbReference type="SUPFAM" id="SSF48498">
    <property type="entry name" value="Tetracyclin repressor-like, C-terminal domain"/>
    <property type="match status" value="1"/>
</dbReference>
<reference evidence="8 9" key="1">
    <citation type="submission" date="2018-04" db="EMBL/GenBank/DDBJ databases">
        <authorList>
            <person name="Go L.Y."/>
            <person name="Mitchell J.A."/>
        </authorList>
    </citation>
    <scope>NUCLEOTIDE SEQUENCE [LARGE SCALE GENOMIC DNA]</scope>
    <source>
        <strain evidence="8 9">TPD7010</strain>
    </source>
</reference>
<dbReference type="PANTHER" id="PTHR30055">
    <property type="entry name" value="HTH-TYPE TRANSCRIPTIONAL REGULATOR RUTR"/>
    <property type="match status" value="1"/>
</dbReference>
<dbReference type="Gene3D" id="1.10.357.10">
    <property type="entry name" value="Tetracycline Repressor, domain 2"/>
    <property type="match status" value="1"/>
</dbReference>
<evidence type="ECO:0000256" key="3">
    <source>
        <dbReference type="ARBA" id="ARBA00023125"/>
    </source>
</evidence>
<dbReference type="InterPro" id="IPR050109">
    <property type="entry name" value="HTH-type_TetR-like_transc_reg"/>
</dbReference>
<protein>
    <submittedName>
        <fullName evidence="8">TetR family transcriptional regulator</fullName>
    </submittedName>
</protein>
<evidence type="ECO:0000256" key="6">
    <source>
        <dbReference type="SAM" id="MobiDB-lite"/>
    </source>
</evidence>
<evidence type="ECO:0000313" key="9">
    <source>
        <dbReference type="Proteomes" id="UP000244649"/>
    </source>
</evidence>
<evidence type="ECO:0000256" key="5">
    <source>
        <dbReference type="PROSITE-ProRule" id="PRU00335"/>
    </source>
</evidence>
<accession>A0A2T7WK81</accession>
<keyword evidence="1" id="KW-0678">Repressor</keyword>
<dbReference type="GO" id="GO:0000976">
    <property type="term" value="F:transcription cis-regulatory region binding"/>
    <property type="evidence" value="ECO:0007669"/>
    <property type="project" value="TreeGrafter"/>
</dbReference>
<evidence type="ECO:0000259" key="7">
    <source>
        <dbReference type="PROSITE" id="PS50977"/>
    </source>
</evidence>
<evidence type="ECO:0000256" key="4">
    <source>
        <dbReference type="ARBA" id="ARBA00023163"/>
    </source>
</evidence>
<dbReference type="PROSITE" id="PS50977">
    <property type="entry name" value="HTH_TETR_2"/>
    <property type="match status" value="1"/>
</dbReference>
<feature type="domain" description="HTH tetR-type" evidence="7">
    <location>
        <begin position="66"/>
        <end position="126"/>
    </location>
</feature>
<organism evidence="8 9">
    <name type="scientific">Microbacterium testaceum</name>
    <name type="common">Aureobacterium testaceum</name>
    <name type="synonym">Brevibacterium testaceum</name>
    <dbReference type="NCBI Taxonomy" id="2033"/>
    <lineage>
        <taxon>Bacteria</taxon>
        <taxon>Bacillati</taxon>
        <taxon>Actinomycetota</taxon>
        <taxon>Actinomycetes</taxon>
        <taxon>Micrococcales</taxon>
        <taxon>Microbacteriaceae</taxon>
        <taxon>Microbacterium</taxon>
    </lineage>
</organism>
<evidence type="ECO:0000313" key="8">
    <source>
        <dbReference type="EMBL" id="PVE73078.1"/>
    </source>
</evidence>
<name>A0A2T7WK81_MICTE</name>
<dbReference type="SUPFAM" id="SSF46689">
    <property type="entry name" value="Homeodomain-like"/>
    <property type="match status" value="1"/>
</dbReference>
<comment type="caution">
    <text evidence="8">The sequence shown here is derived from an EMBL/GenBank/DDBJ whole genome shotgun (WGS) entry which is preliminary data.</text>
</comment>
<evidence type="ECO:0000256" key="1">
    <source>
        <dbReference type="ARBA" id="ARBA00022491"/>
    </source>
</evidence>
<dbReference type="PRINTS" id="PR00400">
    <property type="entry name" value="TETREPRESSOR"/>
</dbReference>
<dbReference type="InterPro" id="IPR001647">
    <property type="entry name" value="HTH_TetR"/>
</dbReference>
<proteinExistence type="predicted"/>
<gene>
    <name evidence="8" type="ORF">DC432_08480</name>
</gene>
<dbReference type="InterPro" id="IPR004111">
    <property type="entry name" value="Repressor_TetR_C"/>
</dbReference>
<dbReference type="EMBL" id="QDFT01000017">
    <property type="protein sequence ID" value="PVE73078.1"/>
    <property type="molecule type" value="Genomic_DNA"/>
</dbReference>
<keyword evidence="3 5" id="KW-0238">DNA-binding</keyword>
<dbReference type="GO" id="GO:0046677">
    <property type="term" value="P:response to antibiotic"/>
    <property type="evidence" value="ECO:0007669"/>
    <property type="project" value="InterPro"/>
</dbReference>
<feature type="region of interest" description="Disordered" evidence="6">
    <location>
        <begin position="1"/>
        <end position="66"/>
    </location>
</feature>